<dbReference type="KEGG" id="rhoz:GXP67_31540"/>
<dbReference type="Proteomes" id="UP000480178">
    <property type="component" value="Chromosome"/>
</dbReference>
<gene>
    <name evidence="2" type="ORF">GXP67_31540</name>
</gene>
<name>A0A6C0GU07_9BACT</name>
<proteinExistence type="predicted"/>
<evidence type="ECO:0000313" key="2">
    <source>
        <dbReference type="EMBL" id="QHT70860.1"/>
    </source>
</evidence>
<dbReference type="EMBL" id="CP048222">
    <property type="protein sequence ID" value="QHT70860.1"/>
    <property type="molecule type" value="Genomic_DNA"/>
</dbReference>
<keyword evidence="3" id="KW-1185">Reference proteome</keyword>
<organism evidence="2 3">
    <name type="scientific">Rhodocytophaga rosea</name>
    <dbReference type="NCBI Taxonomy" id="2704465"/>
    <lineage>
        <taxon>Bacteria</taxon>
        <taxon>Pseudomonadati</taxon>
        <taxon>Bacteroidota</taxon>
        <taxon>Cytophagia</taxon>
        <taxon>Cytophagales</taxon>
        <taxon>Rhodocytophagaceae</taxon>
        <taxon>Rhodocytophaga</taxon>
    </lineage>
</organism>
<feature type="coiled-coil region" evidence="1">
    <location>
        <begin position="30"/>
        <end position="57"/>
    </location>
</feature>
<protein>
    <submittedName>
        <fullName evidence="2">Uncharacterized protein</fullName>
    </submittedName>
</protein>
<dbReference type="RefSeq" id="WP_162446813.1">
    <property type="nucleotide sequence ID" value="NZ_CP048222.1"/>
</dbReference>
<evidence type="ECO:0000313" key="3">
    <source>
        <dbReference type="Proteomes" id="UP000480178"/>
    </source>
</evidence>
<evidence type="ECO:0000256" key="1">
    <source>
        <dbReference type="SAM" id="Coils"/>
    </source>
</evidence>
<keyword evidence="1" id="KW-0175">Coiled coil</keyword>
<accession>A0A6C0GU07</accession>
<dbReference type="AlphaFoldDB" id="A0A6C0GU07"/>
<reference evidence="2 3" key="1">
    <citation type="submission" date="2020-01" db="EMBL/GenBank/DDBJ databases">
        <authorList>
            <person name="Kim M.K."/>
        </authorList>
    </citation>
    <scope>NUCLEOTIDE SEQUENCE [LARGE SCALE GENOMIC DNA]</scope>
    <source>
        <strain evidence="2 3">172606-1</strain>
    </source>
</reference>
<sequence>MKKVTTFPILKIIASDSQAVINLKLRYNALADKISEKENLDSELEGLHTQIKQLTKQTGSYT</sequence>